<evidence type="ECO:0000256" key="2">
    <source>
        <dbReference type="ARBA" id="ARBA00022573"/>
    </source>
</evidence>
<dbReference type="PANTHER" id="PTHR47036">
    <property type="entry name" value="COBALT-FACTOR III C(17)-METHYLTRANSFERASE-RELATED"/>
    <property type="match status" value="1"/>
</dbReference>
<feature type="domain" description="Tetrapyrrole methylase" evidence="6">
    <location>
        <begin position="1"/>
        <end position="204"/>
    </location>
</feature>
<name>A0A166D796_9EURY</name>
<evidence type="ECO:0000313" key="8">
    <source>
        <dbReference type="EMBL" id="KZX15278.1"/>
    </source>
</evidence>
<dbReference type="PANTHER" id="PTHR47036:SF1">
    <property type="entry name" value="COBALT-FACTOR III C(17)-METHYLTRANSFERASE-RELATED"/>
    <property type="match status" value="1"/>
</dbReference>
<dbReference type="Pfam" id="PF04071">
    <property type="entry name" value="zf-like"/>
    <property type="match status" value="1"/>
</dbReference>
<comment type="pathway">
    <text evidence="1">Cofactor biosynthesis; adenosylcobalamin biosynthesis.</text>
</comment>
<feature type="domain" description="Cysteine-rich small" evidence="7">
    <location>
        <begin position="273"/>
        <end position="352"/>
    </location>
</feature>
<keyword evidence="4 8" id="KW-0808">Transferase</keyword>
<dbReference type="UniPathway" id="UPA00148"/>
<dbReference type="SUPFAM" id="SSF53790">
    <property type="entry name" value="Tetrapyrrole methylase"/>
    <property type="match status" value="1"/>
</dbReference>
<comment type="caution">
    <text evidence="8">The sequence shown here is derived from an EMBL/GenBank/DDBJ whole genome shotgun (WGS) entry which is preliminary data.</text>
</comment>
<dbReference type="GO" id="GO:0009236">
    <property type="term" value="P:cobalamin biosynthetic process"/>
    <property type="evidence" value="ECO:0007669"/>
    <property type="project" value="UniProtKB-UniPathway"/>
</dbReference>
<accession>A0A166D796</accession>
<dbReference type="Pfam" id="PF00590">
    <property type="entry name" value="TP_methylase"/>
    <property type="match status" value="1"/>
</dbReference>
<evidence type="ECO:0000256" key="5">
    <source>
        <dbReference type="ARBA" id="ARBA00022691"/>
    </source>
</evidence>
<dbReference type="GO" id="GO:0032259">
    <property type="term" value="P:methylation"/>
    <property type="evidence" value="ECO:0007669"/>
    <property type="project" value="UniProtKB-KW"/>
</dbReference>
<evidence type="ECO:0000313" key="9">
    <source>
        <dbReference type="Proteomes" id="UP000077245"/>
    </source>
</evidence>
<dbReference type="InterPro" id="IPR051810">
    <property type="entry name" value="Precorrin_MeTrfase"/>
</dbReference>
<evidence type="ECO:0000259" key="7">
    <source>
        <dbReference type="Pfam" id="PF04071"/>
    </source>
</evidence>
<sequence length="373" mass="41893">MLSVIGIGSTNDNITISALEAIKNADVVVGYKKYVESISDILDGKEIIKKGMGDEISRVELGVAKALEGKNVALISSGDPGIFGMANVLFQIISKYDDLEIKVYPGVTSATFSASLLGAPLHDFAAISLSDILTPLSEIERKIRHAAIADLVLVIYNPISKSRKKPFRLFKKILLETINAETLIGIVDSTYTPSKITITTLKDLNERDVNMSTTLVVGNSMTYKFKFPIDSNDFDDSNNRDYMVSPRGYVVKSKIHPMAKEFYNKFLNGEDILLSNKTCEFYPCHNGENHQCDFCFCPFYPCGDGSTGGKWIKSKDNNTDIWSCENCSWIHDKKTVEWLRPKIEEILDEIDDLKSKKKDLLKIRRECIYHTKR</sequence>
<dbReference type="Gene3D" id="3.30.950.10">
    <property type="entry name" value="Methyltransferase, Cobalt-precorrin-4 Transmethylase, Domain 2"/>
    <property type="match status" value="1"/>
</dbReference>
<dbReference type="InterPro" id="IPR035996">
    <property type="entry name" value="4pyrrol_Methylase_sf"/>
</dbReference>
<keyword evidence="5" id="KW-0949">S-adenosyl-L-methionine</keyword>
<dbReference type="Proteomes" id="UP000077245">
    <property type="component" value="Unassembled WGS sequence"/>
</dbReference>
<dbReference type="AlphaFoldDB" id="A0A166D796"/>
<dbReference type="OrthoDB" id="35891at2157"/>
<dbReference type="Gene3D" id="3.40.1010.10">
    <property type="entry name" value="Cobalt-precorrin-4 Transmethylase, Domain 1"/>
    <property type="match status" value="1"/>
</dbReference>
<dbReference type="PATRIC" id="fig|49547.3.peg.290"/>
<dbReference type="EC" id="2.1.1.-" evidence="8"/>
<evidence type="ECO:0000256" key="3">
    <source>
        <dbReference type="ARBA" id="ARBA00022603"/>
    </source>
</evidence>
<dbReference type="InterPro" id="IPR007212">
    <property type="entry name" value="Zf-like"/>
</dbReference>
<dbReference type="InterPro" id="IPR014776">
    <property type="entry name" value="4pyrrole_Mease_sub2"/>
</dbReference>
<proteinExistence type="predicted"/>
<dbReference type="STRING" id="49547.MBCUR_02750"/>
<dbReference type="InterPro" id="IPR014777">
    <property type="entry name" value="4pyrrole_Mease_sub1"/>
</dbReference>
<protein>
    <submittedName>
        <fullName evidence="8">Cobalt-precorrin-3B C(17)-methyltransferase</fullName>
        <ecNumber evidence="8">2.1.1.-</ecNumber>
    </submittedName>
</protein>
<evidence type="ECO:0000256" key="1">
    <source>
        <dbReference type="ARBA" id="ARBA00004953"/>
    </source>
</evidence>
<dbReference type="CDD" id="cd11646">
    <property type="entry name" value="Precorrin_3B_C17_MT"/>
    <property type="match status" value="1"/>
</dbReference>
<organism evidence="8 9">
    <name type="scientific">Methanobrevibacter curvatus</name>
    <dbReference type="NCBI Taxonomy" id="49547"/>
    <lineage>
        <taxon>Archaea</taxon>
        <taxon>Methanobacteriati</taxon>
        <taxon>Methanobacteriota</taxon>
        <taxon>Methanomada group</taxon>
        <taxon>Methanobacteria</taxon>
        <taxon>Methanobacteriales</taxon>
        <taxon>Methanobacteriaceae</taxon>
        <taxon>Methanobrevibacter</taxon>
    </lineage>
</organism>
<dbReference type="RefSeq" id="WP_067089256.1">
    <property type="nucleotide sequence ID" value="NZ_LWMV01000042.1"/>
</dbReference>
<keyword evidence="3 8" id="KW-0489">Methyltransferase</keyword>
<gene>
    <name evidence="8" type="primary">cbiH</name>
    <name evidence="8" type="ORF">MBCUR_02750</name>
</gene>
<evidence type="ECO:0000256" key="4">
    <source>
        <dbReference type="ARBA" id="ARBA00022679"/>
    </source>
</evidence>
<dbReference type="EMBL" id="LWMV01000042">
    <property type="protein sequence ID" value="KZX15278.1"/>
    <property type="molecule type" value="Genomic_DNA"/>
</dbReference>
<evidence type="ECO:0000259" key="6">
    <source>
        <dbReference type="Pfam" id="PF00590"/>
    </source>
</evidence>
<dbReference type="GO" id="GO:0008168">
    <property type="term" value="F:methyltransferase activity"/>
    <property type="evidence" value="ECO:0007669"/>
    <property type="project" value="UniProtKB-KW"/>
</dbReference>
<dbReference type="InterPro" id="IPR006363">
    <property type="entry name" value="Cbl_synth_CobJ/CibH_dom"/>
</dbReference>
<reference evidence="8 9" key="1">
    <citation type="submission" date="2016-04" db="EMBL/GenBank/DDBJ databases">
        <title>Genome sequence of Methanobrevibacter curvatus DSM 11111.</title>
        <authorList>
            <person name="Poehlein A."/>
            <person name="Seedorf H."/>
            <person name="Daniel R."/>
        </authorList>
    </citation>
    <scope>NUCLEOTIDE SEQUENCE [LARGE SCALE GENOMIC DNA]</scope>
    <source>
        <strain evidence="8 9">DSM 11111</strain>
    </source>
</reference>
<keyword evidence="2" id="KW-0169">Cobalamin biosynthesis</keyword>
<keyword evidence="9" id="KW-1185">Reference proteome</keyword>
<dbReference type="NCBIfam" id="TIGR01466">
    <property type="entry name" value="cobJ_cbiH"/>
    <property type="match status" value="1"/>
</dbReference>
<dbReference type="InterPro" id="IPR000878">
    <property type="entry name" value="4pyrrol_Mease"/>
</dbReference>